<feature type="domain" description="MORF/ORRM1/DAG-like MORF" evidence="2">
    <location>
        <begin position="87"/>
        <end position="176"/>
    </location>
</feature>
<dbReference type="GO" id="GO:0016554">
    <property type="term" value="P:cytidine to uridine editing"/>
    <property type="evidence" value="ECO:0007669"/>
    <property type="project" value="InterPro"/>
</dbReference>
<gene>
    <name evidence="3" type="ORF">RHGRI_031951</name>
</gene>
<accession>A0AAV6IFP1</accession>
<dbReference type="PANTHER" id="PTHR31346">
    <property type="entry name" value="MULTIPLE ORGANELLAR RNA EDITING FACTOR 2, CHLOROPLASTIC-RELATED-RELATED"/>
    <property type="match status" value="1"/>
</dbReference>
<evidence type="ECO:0000259" key="2">
    <source>
        <dbReference type="Pfam" id="PF21864"/>
    </source>
</evidence>
<reference evidence="3" key="1">
    <citation type="submission" date="2020-08" db="EMBL/GenBank/DDBJ databases">
        <title>Plant Genome Project.</title>
        <authorList>
            <person name="Zhang R.-G."/>
        </authorList>
    </citation>
    <scope>NUCLEOTIDE SEQUENCE</scope>
    <source>
        <strain evidence="3">WSP0</strain>
        <tissue evidence="3">Leaf</tissue>
    </source>
</reference>
<dbReference type="EMBL" id="JACTNZ010000011">
    <property type="protein sequence ID" value="KAG5525469.1"/>
    <property type="molecule type" value="Genomic_DNA"/>
</dbReference>
<dbReference type="GO" id="GO:0005739">
    <property type="term" value="C:mitochondrion"/>
    <property type="evidence" value="ECO:0007669"/>
    <property type="project" value="TreeGrafter"/>
</dbReference>
<dbReference type="PANTHER" id="PTHR31346:SF4">
    <property type="entry name" value="MULTIPLE ORGANELLAR RNA EDITING FACTOR 8, CHLOROPLASTIC_MITOCHONDRIAL"/>
    <property type="match status" value="1"/>
</dbReference>
<dbReference type="InterPro" id="IPR039206">
    <property type="entry name" value="MORF/ORRM1/DAG-like"/>
</dbReference>
<name>A0AAV6IFP1_9ERIC</name>
<sequence length="276" mass="31493">MVASWLLSRFVLNTGGRMTLFSTAFGRFYSTHPITKLEFSSPSTLSLLGTLIGAVSTNICQFSPAAITAVRGCATVPYYEKLEGCDFEHWEVVFRRFHRQVTRDEIIDTYIKTLAMVMGSEDEARMKIYSITTQDSYSVGVLASEELAKEIEKLPRVLFVWPDCYLIPEEKRYAGYTFTKRRRTLRSKISSEVEAENEMDKELGDEIPSLPQVLLVRIILRAGEPFINGQAAPFDPKYYRNWEKKPGSETPAAMMKRKREEAKRIEEKNACAQNLA</sequence>
<organism evidence="3 4">
    <name type="scientific">Rhododendron griersonianum</name>
    <dbReference type="NCBI Taxonomy" id="479676"/>
    <lineage>
        <taxon>Eukaryota</taxon>
        <taxon>Viridiplantae</taxon>
        <taxon>Streptophyta</taxon>
        <taxon>Embryophyta</taxon>
        <taxon>Tracheophyta</taxon>
        <taxon>Spermatophyta</taxon>
        <taxon>Magnoliopsida</taxon>
        <taxon>eudicotyledons</taxon>
        <taxon>Gunneridae</taxon>
        <taxon>Pentapetalae</taxon>
        <taxon>asterids</taxon>
        <taxon>Ericales</taxon>
        <taxon>Ericaceae</taxon>
        <taxon>Ericoideae</taxon>
        <taxon>Rhodoreae</taxon>
        <taxon>Rhododendron</taxon>
    </lineage>
</organism>
<evidence type="ECO:0000313" key="3">
    <source>
        <dbReference type="EMBL" id="KAG5525469.1"/>
    </source>
</evidence>
<keyword evidence="1" id="KW-0809">Transit peptide</keyword>
<proteinExistence type="predicted"/>
<evidence type="ECO:0000256" key="1">
    <source>
        <dbReference type="ARBA" id="ARBA00022946"/>
    </source>
</evidence>
<keyword evidence="4" id="KW-1185">Reference proteome</keyword>
<dbReference type="Proteomes" id="UP000823749">
    <property type="component" value="Chromosome 11"/>
</dbReference>
<evidence type="ECO:0000313" key="4">
    <source>
        <dbReference type="Proteomes" id="UP000823749"/>
    </source>
</evidence>
<protein>
    <recommendedName>
        <fullName evidence="2">MORF/ORRM1/DAG-like MORF domain-containing protein</fullName>
    </recommendedName>
</protein>
<comment type="caution">
    <text evidence="3">The sequence shown here is derived from an EMBL/GenBank/DDBJ whole genome shotgun (WGS) entry which is preliminary data.</text>
</comment>
<dbReference type="Pfam" id="PF21864">
    <property type="entry name" value="MORF_dom"/>
    <property type="match status" value="1"/>
</dbReference>
<dbReference type="InterPro" id="IPR054059">
    <property type="entry name" value="MORF/ORRM1/DAG-like_MORF"/>
</dbReference>
<dbReference type="GO" id="GO:0080156">
    <property type="term" value="P:mitochondrial mRNA modification"/>
    <property type="evidence" value="ECO:0007669"/>
    <property type="project" value="TreeGrafter"/>
</dbReference>
<dbReference type="AlphaFoldDB" id="A0AAV6IFP1"/>